<dbReference type="GO" id="GO:0043041">
    <property type="term" value="P:amino acid activation for nonribosomal peptide biosynthetic process"/>
    <property type="evidence" value="ECO:0007669"/>
    <property type="project" value="TreeGrafter"/>
</dbReference>
<dbReference type="EMBL" id="CP009225">
    <property type="protein sequence ID" value="AKC63027.1"/>
    <property type="molecule type" value="Genomic_DNA"/>
</dbReference>
<name>A0A7U4LN71_CLOSG</name>
<proteinExistence type="predicted"/>
<dbReference type="CDD" id="cd19535">
    <property type="entry name" value="Cyc_NRPS"/>
    <property type="match status" value="2"/>
</dbReference>
<accession>A0A7U4LN71</accession>
<dbReference type="GO" id="GO:0005737">
    <property type="term" value="C:cytoplasm"/>
    <property type="evidence" value="ECO:0007669"/>
    <property type="project" value="TreeGrafter"/>
</dbReference>
<comment type="pathway">
    <text evidence="2">Siderophore biosynthesis.</text>
</comment>
<dbReference type="FunFam" id="3.30.559.10:FF:000023">
    <property type="entry name" value="Non-ribosomal peptide synthetase"/>
    <property type="match status" value="1"/>
</dbReference>
<dbReference type="SUPFAM" id="SSF47336">
    <property type="entry name" value="ACP-like"/>
    <property type="match status" value="3"/>
</dbReference>
<dbReference type="Gene3D" id="3.30.300.30">
    <property type="match status" value="3"/>
</dbReference>
<evidence type="ECO:0000256" key="3">
    <source>
        <dbReference type="ARBA" id="ARBA00022450"/>
    </source>
</evidence>
<dbReference type="PROSITE" id="PS50075">
    <property type="entry name" value="CARRIER"/>
    <property type="match status" value="3"/>
</dbReference>
<dbReference type="GO" id="GO:0016874">
    <property type="term" value="F:ligase activity"/>
    <property type="evidence" value="ECO:0007669"/>
    <property type="project" value="UniProtKB-KW"/>
</dbReference>
<evidence type="ECO:0000256" key="5">
    <source>
        <dbReference type="ARBA" id="ARBA00022598"/>
    </source>
</evidence>
<reference evidence="7 8" key="1">
    <citation type="journal article" date="2015" name="PLoS ONE">
        <title>A universal mariner transposon system for forward genetic studies in the genus clostridium.</title>
        <authorList>
            <person name="Zhang Y."/>
            <person name="Grosse-Honebrink A."/>
            <person name="Minton N.P."/>
        </authorList>
    </citation>
    <scope>NUCLEOTIDE SEQUENCE [LARGE SCALE GENOMIC DNA]</scope>
    <source>
        <strain evidence="7 8">NCIMB 10696</strain>
    </source>
</reference>
<dbReference type="GO" id="GO:0044550">
    <property type="term" value="P:secondary metabolite biosynthetic process"/>
    <property type="evidence" value="ECO:0007669"/>
    <property type="project" value="TreeGrafter"/>
</dbReference>
<dbReference type="InterPro" id="IPR020845">
    <property type="entry name" value="AMP-binding_CS"/>
</dbReference>
<dbReference type="GeneID" id="92940457"/>
<dbReference type="NCBIfam" id="TIGR01733">
    <property type="entry name" value="AA-adenyl-dom"/>
    <property type="match status" value="2"/>
</dbReference>
<protein>
    <submittedName>
        <fullName evidence="7">Non-ribosomal peptide synthetase module</fullName>
    </submittedName>
</protein>
<feature type="domain" description="Carrier" evidence="6">
    <location>
        <begin position="1368"/>
        <end position="1443"/>
    </location>
</feature>
<dbReference type="InterPro" id="IPR001242">
    <property type="entry name" value="Condensation_dom"/>
</dbReference>
<dbReference type="Gene3D" id="3.30.559.30">
    <property type="entry name" value="Nonribosomal peptide synthetase, condensation domain"/>
    <property type="match status" value="2"/>
</dbReference>
<dbReference type="InterPro" id="IPR009081">
    <property type="entry name" value="PP-bd_ACP"/>
</dbReference>
<evidence type="ECO:0000256" key="1">
    <source>
        <dbReference type="ARBA" id="ARBA00001957"/>
    </source>
</evidence>
<keyword evidence="3" id="KW-0596">Phosphopantetheine</keyword>
<dbReference type="InterPro" id="IPR025110">
    <property type="entry name" value="AMP-bd_C"/>
</dbReference>
<dbReference type="InterPro" id="IPR020806">
    <property type="entry name" value="PKS_PP-bd"/>
</dbReference>
<dbReference type="Pfam" id="PF00668">
    <property type="entry name" value="Condensation"/>
    <property type="match status" value="2"/>
</dbReference>
<comment type="cofactor">
    <cofactor evidence="1">
        <name>pantetheine 4'-phosphate</name>
        <dbReference type="ChEBI" id="CHEBI:47942"/>
    </cofactor>
</comment>
<evidence type="ECO:0000259" key="6">
    <source>
        <dbReference type="PROSITE" id="PS50075"/>
    </source>
</evidence>
<dbReference type="KEGG" id="cld:CLSPO_c23070"/>
<dbReference type="Gene3D" id="3.40.50.12780">
    <property type="entry name" value="N-terminal domain of ligase-like"/>
    <property type="match status" value="2"/>
</dbReference>
<dbReference type="InterPro" id="IPR042099">
    <property type="entry name" value="ANL_N_sf"/>
</dbReference>
<dbReference type="Gene3D" id="3.30.559.10">
    <property type="entry name" value="Chloramphenicol acetyltransferase-like domain"/>
    <property type="match status" value="2"/>
</dbReference>
<dbReference type="SMART" id="SM00823">
    <property type="entry name" value="PKS_PP"/>
    <property type="match status" value="2"/>
</dbReference>
<dbReference type="InterPro" id="IPR023213">
    <property type="entry name" value="CAT-like_dom_sf"/>
</dbReference>
<dbReference type="GO" id="GO:0031177">
    <property type="term" value="F:phosphopantetheine binding"/>
    <property type="evidence" value="ECO:0007669"/>
    <property type="project" value="InterPro"/>
</dbReference>
<feature type="domain" description="Carrier" evidence="6">
    <location>
        <begin position="3"/>
        <end position="79"/>
    </location>
</feature>
<dbReference type="PROSITE" id="PS00455">
    <property type="entry name" value="AMP_BINDING"/>
    <property type="match status" value="2"/>
</dbReference>
<dbReference type="Pfam" id="PF00550">
    <property type="entry name" value="PP-binding"/>
    <property type="match status" value="3"/>
</dbReference>
<dbReference type="InterPro" id="IPR010071">
    <property type="entry name" value="AA_adenyl_dom"/>
</dbReference>
<sequence>MNKEFEKLIFSVKEEIASLLGIAVEDIEDNNSPIALGIDSLTLMRLAIKLKKMSIDITFAELIELKTFKEWWEVISAKEQKIEKTQEYLDVDESLFRLAPMQNAYVLGRSPGQPLGGVAAHFYEEFDGIGIDPTYLENAINQVISRHSMLRLSVSQDGYGKILEKSPWKKLKINDFKTCSKEEAQIELLKIREKLSGTQLDIEKGEVLDISLSLLPKNDLHNNPTRLHINLEMVAADAMSLRIIMRDLARSYQKGENTLKPLNYSFPRYLIDKKEIMNTKEAEVLYQQDKKYWNEKIDTLPTPISFKGNNEKSNPITRRRAFWLDKKQYEQFEKNAQKQEITPAMAFAAAFAETISAYSDQDSFILNIPLFNRESIHPEVDELVGDFTSSILASWRGGNNKKSSFIERAKYFQEEFHSDAAHARYTGIDLLRELTRRRGERVFASVVYTSAIGLGELFSEEVVKSFGKPTWIISQGPQVELDAQVTQVDGGILVNWDAREDIISPKLLDGMFEGFQRMITTLAHSEEAWNEQFVQVMPKNQIGLRESINIKAMCSPKDRGIHETFFREALKRGEDLAVCWSENQNKSGSISHRTLAKKALSMAGSLVSLGVKKGDRVVVSLPKGSNQVISVLAILAAGGVYVPISTSEPEKRRQKIIDSVKAKVIIDSYSFLPNVEPLKELVPVSGSDSAYILFTSGSTGEPKGVEVSHAAALNTILALNRVFEVGKNDRSLAISALEFDLSVYDIFGLLEAGGSVVFPKAEDVKNGEAWLNLIETHKITLLNCAPILLDILLEATDKNKKYKNLKKVLLGGDRIPGDVYTRVREVFGPCRIAGLGGTTETAIHSTIFEIKEPLPSGSSVPYGWPLDGVQCRIVDFLGRDCPDGIAGELWIGGNSVAKGYINDSKLTEKNFLSYKGIRWYKTGDRVRYLPEACIEFLGRIDNQIKIKGQRVEIGEIENALEGDYGVSRAMATCINLGSSYKIVAAISPVFKQNHNSKKIFSLPSNQESVEDGLQHKVVNSFIKYLLSNKSQYNDTPIQLLWKQWLKKQKDEVIEKWPMDLEGGTWIEPIVQRLSEKENDIWAISQGEIDPLCLLEDKVLSPGSLLNALPDTENTLRALSSVISNISKNNNGTVKILELGSMGGVLEKRLIELNSKEIIEWGVFDKSKEKVELTCKTIGNISSGIVVKNGLIEEEKHNVYDMVIALGTLHTMNENIATAIRSASIMCKKEAPILVMEMPVLPPLGLISAALLENGFVSKDSISKGYNNYMKDKVIWRKILEKNHVTGIVDGDIGKFSIIAGLLPESKANIAHIRSHIKKVLPEVMHPSKIFITPEIELNKNGKIDRKKISYTLSNSLESIKDESRGNLPKAGTTEEVIAEIWKELLSVGKVYLGDDFFSLGGDSLIATRFVFRARQMGYKDASLSILFAHPKLKDFSERLQPTEIINKEEIKFLSNEKYRYLPFPCTAVQRAYLVGRRSDFILGGVGTHVYNEFDSECLDISRLERAINILVNRHEMLRTIFNDEGTQKILSYVPKYSVVELSDNMSKEEAIKKLRKEMSHQAFDAKKWPLFDVQVAHYVDEEQVVRTRLGISLDNIVADGLSMMIILSELSSLYENPLIDLNLEYGTTGVSFRDYVLATMPNKVSLDKSREYWKKRVKTLPAPPDLPLCANPEDLSAPTFVRRQMVVTKDELRNLEEKGKSEGVTIPIIFLAAYCEALATWSGQAAVSVTVTLFDRLNLHPDINHIVGDFTTLLIAGYKADLFESWSSVLRTLQKQLWSDLDYRNLPISEVLRFMANEESTPATSIPVVFTGAIGVSEKYSMVDQASYGKRAFTLSQTPQIWMDLQIREIDQGVEVALDAVDEIFLPGVLDGLFETIRSTIKILSQNSWENVVSSSYENIRLQEYRSWKSIKKEEGKTLHGPLFKNANIFPNKTALIFGDKKISYGELRDYSLEIAGKLFNKGIRKNDPVVISLPRGIDQIAVVLGILAVGGVYIPISVNQPEERKKQIIKDVKPCAVIDSMEFLKESGSLLSSPVDILDDSSAYIIYTSGSTGKSKGVEISHGAARNTIDEVIRKWNISKLDVVLNVASLDFDLSVFDIFGLLAVGGSIVLIEEQNYRDPEKWANLISLHNVSIWNSAPALLEMLTTVTTEEKKWDTLRLALVSGDWIPLELPKRWYEISNPYKSIFVALGGATEASIWSNFFEVKEVSNKWNSIPYGNPLKGQKYRIVDQRGKDCPPWVTGELWIGGYGLAKGYVNSYELTSKKFIVDDCGMRWYKTGDLGRFWEDGTIEFLGRKDTQIKIRGHRIELGEIESHLKLHPHIEEAVVVPCGDRYHKVLNAFYSGKKLSDDELNKYLSSYLSNHSIPNSYHYIEDIPLTVNGKVNRRALELIAEEKIISKHNTIVEAKTDTEKILVSLWKEILETDIYDCDANLFFLGADSLSATRFIERLRRQHGISLPLKDVFSNPTVRGLAEIINQYSNEDTSVHMEEGVL</sequence>
<dbReference type="InterPro" id="IPR036736">
    <property type="entry name" value="ACP-like_sf"/>
</dbReference>
<keyword evidence="5" id="KW-0436">Ligase</keyword>
<evidence type="ECO:0000256" key="4">
    <source>
        <dbReference type="ARBA" id="ARBA00022553"/>
    </source>
</evidence>
<dbReference type="SUPFAM" id="SSF56801">
    <property type="entry name" value="Acetyl-CoA synthetase-like"/>
    <property type="match status" value="2"/>
</dbReference>
<dbReference type="Proteomes" id="UP000033052">
    <property type="component" value="Chromosome"/>
</dbReference>
<dbReference type="Pfam" id="PF00501">
    <property type="entry name" value="AMP-binding"/>
    <property type="match status" value="2"/>
</dbReference>
<dbReference type="InterPro" id="IPR045851">
    <property type="entry name" value="AMP-bd_C_sf"/>
</dbReference>
<dbReference type="RefSeq" id="WP_050481913.1">
    <property type="nucleotide sequence ID" value="NZ_CP009225.1"/>
</dbReference>
<dbReference type="InterPro" id="IPR000873">
    <property type="entry name" value="AMP-dep_synth/lig_dom"/>
</dbReference>
<dbReference type="SUPFAM" id="SSF52777">
    <property type="entry name" value="CoA-dependent acyltransferases"/>
    <property type="match status" value="4"/>
</dbReference>
<dbReference type="InterPro" id="IPR057737">
    <property type="entry name" value="Condensation_MtbB-like"/>
</dbReference>
<keyword evidence="4" id="KW-0597">Phosphoprotein</keyword>
<organism evidence="7 8">
    <name type="scientific">Clostridium sporogenes</name>
    <dbReference type="NCBI Taxonomy" id="1509"/>
    <lineage>
        <taxon>Bacteria</taxon>
        <taxon>Bacillati</taxon>
        <taxon>Bacillota</taxon>
        <taxon>Clostridia</taxon>
        <taxon>Eubacteriales</taxon>
        <taxon>Clostridiaceae</taxon>
        <taxon>Clostridium</taxon>
    </lineage>
</organism>
<evidence type="ECO:0000256" key="2">
    <source>
        <dbReference type="ARBA" id="ARBA00004924"/>
    </source>
</evidence>
<dbReference type="GO" id="GO:0000036">
    <property type="term" value="F:acyl carrier activity"/>
    <property type="evidence" value="ECO:0007669"/>
    <property type="project" value="TreeGrafter"/>
</dbReference>
<evidence type="ECO:0000313" key="8">
    <source>
        <dbReference type="Proteomes" id="UP000033052"/>
    </source>
</evidence>
<evidence type="ECO:0000313" key="7">
    <source>
        <dbReference type="EMBL" id="AKC63027.1"/>
    </source>
</evidence>
<feature type="domain" description="Carrier" evidence="6">
    <location>
        <begin position="2406"/>
        <end position="2481"/>
    </location>
</feature>
<gene>
    <name evidence="7" type="ORF">CLSPO_c23070</name>
</gene>
<dbReference type="Pfam" id="PF13193">
    <property type="entry name" value="AMP-binding_C"/>
    <property type="match status" value="1"/>
</dbReference>
<dbReference type="PANTHER" id="PTHR45527:SF10">
    <property type="entry name" value="PYOCHELIN SYNTHASE PCHF"/>
    <property type="match status" value="1"/>
</dbReference>
<dbReference type="PANTHER" id="PTHR45527">
    <property type="entry name" value="NONRIBOSOMAL PEPTIDE SYNTHETASE"/>
    <property type="match status" value="1"/>
</dbReference>
<dbReference type="Gene3D" id="1.10.1200.10">
    <property type="entry name" value="ACP-like"/>
    <property type="match status" value="3"/>
</dbReference>